<dbReference type="RefSeq" id="WP_085931931.1">
    <property type="nucleotide sequence ID" value="NZ_FUWJ01000001.1"/>
</dbReference>
<dbReference type="InterPro" id="IPR046373">
    <property type="entry name" value="Acyl-CoA_Oxase/DH_mid-dom_sf"/>
</dbReference>
<dbReference type="Pfam" id="PF02770">
    <property type="entry name" value="Acyl-CoA_dh_M"/>
    <property type="match status" value="1"/>
</dbReference>
<gene>
    <name evidence="9" type="ORF">SAMN02745126_00155</name>
</gene>
<evidence type="ECO:0000256" key="1">
    <source>
        <dbReference type="ARBA" id="ARBA00001974"/>
    </source>
</evidence>
<organism evidence="9 10">
    <name type="scientific">Enhydrobacter aerosaccus</name>
    <dbReference type="NCBI Taxonomy" id="225324"/>
    <lineage>
        <taxon>Bacteria</taxon>
        <taxon>Pseudomonadati</taxon>
        <taxon>Pseudomonadota</taxon>
        <taxon>Alphaproteobacteria</taxon>
        <taxon>Hyphomicrobiales</taxon>
        <taxon>Enhydrobacter</taxon>
    </lineage>
</organism>
<evidence type="ECO:0000313" key="10">
    <source>
        <dbReference type="Proteomes" id="UP000190092"/>
    </source>
</evidence>
<sequence>MDFSLTPEQQQIGETARRFGVEKLAPGYIAREKDGRIAPSLIREMGGLGLIGVDLPQTFGGLDADGVTAGLVIEGVAAADLGIAYVQLLGSLMGSILAHHAPVEVAKEVVPRICRGETVVALGLTEPRGGSDAANLQLKARRTNDGYVLDGEKTSISMIEQAGSIVVFARTGEAGSGARGVTAFHVPLDLPGVSRSSFNDVGSKVVGRGSVFFQDVKVPDEWRIGAEGEGFRTVMQGFDYSRALIGLQVLAPAAASLEETWQYVTQRQAFGHPLARYQGVTEPLAEAETLLTAARLLCYRTLWLRDQGKPHTAEAAMCKWWAPKTAFETIHRCLLTHGHSGYTMDLPHQQRLRDVLGLQIGDGTEQIQKMIIARERIGRVAVPY</sequence>
<reference evidence="10" key="1">
    <citation type="submission" date="2017-02" db="EMBL/GenBank/DDBJ databases">
        <authorList>
            <person name="Varghese N."/>
            <person name="Submissions S."/>
        </authorList>
    </citation>
    <scope>NUCLEOTIDE SEQUENCE [LARGE SCALE GENOMIC DNA]</scope>
    <source>
        <strain evidence="10">ATCC 27094</strain>
    </source>
</reference>
<dbReference type="InterPro" id="IPR006091">
    <property type="entry name" value="Acyl-CoA_Oxase/DH_mid-dom"/>
</dbReference>
<evidence type="ECO:0000259" key="6">
    <source>
        <dbReference type="Pfam" id="PF00441"/>
    </source>
</evidence>
<dbReference type="STRING" id="225324.SAMN02745126_00155"/>
<dbReference type="SUPFAM" id="SSF56645">
    <property type="entry name" value="Acyl-CoA dehydrogenase NM domain-like"/>
    <property type="match status" value="1"/>
</dbReference>
<dbReference type="Proteomes" id="UP000190092">
    <property type="component" value="Unassembled WGS sequence"/>
</dbReference>
<proteinExistence type="inferred from homology"/>
<evidence type="ECO:0000259" key="7">
    <source>
        <dbReference type="Pfam" id="PF02770"/>
    </source>
</evidence>
<dbReference type="Pfam" id="PF02771">
    <property type="entry name" value="Acyl-CoA_dh_N"/>
    <property type="match status" value="1"/>
</dbReference>
<accession>A0A1T4JM04</accession>
<evidence type="ECO:0000256" key="3">
    <source>
        <dbReference type="ARBA" id="ARBA00022630"/>
    </source>
</evidence>
<dbReference type="GO" id="GO:0050660">
    <property type="term" value="F:flavin adenine dinucleotide binding"/>
    <property type="evidence" value="ECO:0007669"/>
    <property type="project" value="InterPro"/>
</dbReference>
<dbReference type="GO" id="GO:0003995">
    <property type="term" value="F:acyl-CoA dehydrogenase activity"/>
    <property type="evidence" value="ECO:0007669"/>
    <property type="project" value="TreeGrafter"/>
</dbReference>
<evidence type="ECO:0000259" key="8">
    <source>
        <dbReference type="Pfam" id="PF02771"/>
    </source>
</evidence>
<evidence type="ECO:0000256" key="2">
    <source>
        <dbReference type="ARBA" id="ARBA00009347"/>
    </source>
</evidence>
<evidence type="ECO:0000313" key="9">
    <source>
        <dbReference type="EMBL" id="SJZ31216.1"/>
    </source>
</evidence>
<comment type="similarity">
    <text evidence="2 5">Belongs to the acyl-CoA dehydrogenase family.</text>
</comment>
<feature type="domain" description="Acyl-CoA dehydrogenase/oxidase N-terminal" evidence="8">
    <location>
        <begin position="6"/>
        <end position="117"/>
    </location>
</feature>
<dbReference type="SUPFAM" id="SSF47203">
    <property type="entry name" value="Acyl-CoA dehydrogenase C-terminal domain-like"/>
    <property type="match status" value="1"/>
</dbReference>
<dbReference type="InterPro" id="IPR036250">
    <property type="entry name" value="AcylCo_DH-like_C"/>
</dbReference>
<dbReference type="InterPro" id="IPR037069">
    <property type="entry name" value="AcylCoA_DH/ox_N_sf"/>
</dbReference>
<keyword evidence="4 5" id="KW-0274">FAD</keyword>
<dbReference type="InterPro" id="IPR009100">
    <property type="entry name" value="AcylCoA_DH/oxidase_NM_dom_sf"/>
</dbReference>
<comment type="cofactor">
    <cofactor evidence="1 5">
        <name>FAD</name>
        <dbReference type="ChEBI" id="CHEBI:57692"/>
    </cofactor>
</comment>
<dbReference type="Gene3D" id="1.10.540.10">
    <property type="entry name" value="Acyl-CoA dehydrogenase/oxidase, N-terminal domain"/>
    <property type="match status" value="1"/>
</dbReference>
<dbReference type="Pfam" id="PF00441">
    <property type="entry name" value="Acyl-CoA_dh_1"/>
    <property type="match status" value="1"/>
</dbReference>
<name>A0A1T4JM04_9HYPH</name>
<keyword evidence="3 5" id="KW-0285">Flavoprotein</keyword>
<dbReference type="Gene3D" id="2.40.110.10">
    <property type="entry name" value="Butyryl-CoA Dehydrogenase, subunit A, domain 2"/>
    <property type="match status" value="1"/>
</dbReference>
<dbReference type="OrthoDB" id="9769473at2"/>
<evidence type="ECO:0000256" key="4">
    <source>
        <dbReference type="ARBA" id="ARBA00022827"/>
    </source>
</evidence>
<dbReference type="AlphaFoldDB" id="A0A1T4JM04"/>
<dbReference type="InterPro" id="IPR013786">
    <property type="entry name" value="AcylCoA_DH/ox_N"/>
</dbReference>
<keyword evidence="5" id="KW-0560">Oxidoreductase</keyword>
<dbReference type="PANTHER" id="PTHR43884">
    <property type="entry name" value="ACYL-COA DEHYDROGENASE"/>
    <property type="match status" value="1"/>
</dbReference>
<dbReference type="Gene3D" id="1.20.140.10">
    <property type="entry name" value="Butyryl-CoA Dehydrogenase, subunit A, domain 3"/>
    <property type="match status" value="1"/>
</dbReference>
<evidence type="ECO:0000256" key="5">
    <source>
        <dbReference type="RuleBase" id="RU362125"/>
    </source>
</evidence>
<dbReference type="PANTHER" id="PTHR43884:SF37">
    <property type="entry name" value="ACYL-COA DEHYDROGENASE"/>
    <property type="match status" value="1"/>
</dbReference>
<feature type="domain" description="Acyl-CoA oxidase/dehydrogenase middle" evidence="7">
    <location>
        <begin position="121"/>
        <end position="216"/>
    </location>
</feature>
<dbReference type="EMBL" id="FUWJ01000001">
    <property type="protein sequence ID" value="SJZ31216.1"/>
    <property type="molecule type" value="Genomic_DNA"/>
</dbReference>
<protein>
    <submittedName>
        <fullName evidence="9">Cyclohexanecarboxyl-CoA dehydrogenase</fullName>
    </submittedName>
</protein>
<keyword evidence="10" id="KW-1185">Reference proteome</keyword>
<feature type="domain" description="Acyl-CoA dehydrogenase/oxidase C-terminal" evidence="6">
    <location>
        <begin position="228"/>
        <end position="375"/>
    </location>
</feature>
<dbReference type="InterPro" id="IPR009075">
    <property type="entry name" value="AcylCo_DH/oxidase_C"/>
</dbReference>